<evidence type="ECO:0000256" key="4">
    <source>
        <dbReference type="ARBA" id="ARBA00023136"/>
    </source>
</evidence>
<keyword evidence="3" id="KW-1133">Transmembrane helix</keyword>
<evidence type="ECO:0000256" key="3">
    <source>
        <dbReference type="ARBA" id="ARBA00022989"/>
    </source>
</evidence>
<evidence type="ECO:0000313" key="8">
    <source>
        <dbReference type="Proteomes" id="UP000593567"/>
    </source>
</evidence>
<evidence type="ECO:0000256" key="6">
    <source>
        <dbReference type="ARBA" id="ARBA00037847"/>
    </source>
</evidence>
<accession>A0A7J7JYN4</accession>
<evidence type="ECO:0000256" key="1">
    <source>
        <dbReference type="ARBA" id="ARBA00004126"/>
    </source>
</evidence>
<keyword evidence="8" id="KW-1185">Reference proteome</keyword>
<keyword evidence="4" id="KW-0472">Membrane</keyword>
<comment type="subcellular location">
    <subcellularLocation>
        <location evidence="6">Endomembrane system</location>
        <topology evidence="6">Single-pass membrane protein</topology>
    </subcellularLocation>
    <subcellularLocation>
        <location evidence="1">Nucleus membrane</location>
    </subcellularLocation>
</comment>
<comment type="caution">
    <text evidence="7">The sequence shown here is derived from an EMBL/GenBank/DDBJ whole genome shotgun (WGS) entry which is preliminary data.</text>
</comment>
<proteinExistence type="predicted"/>
<evidence type="ECO:0000313" key="7">
    <source>
        <dbReference type="EMBL" id="KAF6031519.1"/>
    </source>
</evidence>
<keyword evidence="5" id="KW-0539">Nucleus</keyword>
<name>A0A7J7JYN4_BUGNE</name>
<dbReference type="GO" id="GO:0031965">
    <property type="term" value="C:nuclear membrane"/>
    <property type="evidence" value="ECO:0007669"/>
    <property type="project" value="UniProtKB-SubCell"/>
</dbReference>
<reference evidence="7" key="1">
    <citation type="submission" date="2020-06" db="EMBL/GenBank/DDBJ databases">
        <title>Draft genome of Bugula neritina, a colonial animal packing powerful symbionts and potential medicines.</title>
        <authorList>
            <person name="Rayko M."/>
        </authorList>
    </citation>
    <scope>NUCLEOTIDE SEQUENCE [LARGE SCALE GENOMIC DNA]</scope>
    <source>
        <strain evidence="7">Kwan_BN1</strain>
    </source>
</reference>
<keyword evidence="2" id="KW-0812">Transmembrane</keyword>
<dbReference type="EMBL" id="VXIV02001593">
    <property type="protein sequence ID" value="KAF6031519.1"/>
    <property type="molecule type" value="Genomic_DNA"/>
</dbReference>
<dbReference type="PANTHER" id="PTHR12265:SF30">
    <property type="entry name" value="TRANSMEMBRANE PROTEIN 53"/>
    <property type="match status" value="1"/>
</dbReference>
<dbReference type="Proteomes" id="UP000593567">
    <property type="component" value="Unassembled WGS sequence"/>
</dbReference>
<dbReference type="PANTHER" id="PTHR12265">
    <property type="entry name" value="TRANSMEMBRANE PROTEIN 53"/>
    <property type="match status" value="1"/>
</dbReference>
<gene>
    <name evidence="7" type="ORF">EB796_010151</name>
</gene>
<evidence type="ECO:0000256" key="5">
    <source>
        <dbReference type="ARBA" id="ARBA00023242"/>
    </source>
</evidence>
<dbReference type="Pfam" id="PF05705">
    <property type="entry name" value="DUF829"/>
    <property type="match status" value="1"/>
</dbReference>
<sequence length="291" mass="33429">MAEQEGDDLEYHVTFPTPKPGSDQISEYNSVEDLLRKRETAVLLIGWMDCQDKYLAKYSKLYEDIGCTTVRYSPSFKDVTDANATSIAKKLLEVVVDMNLCDNPVLFHVFSNGGCKIYSCMRRELENNPYYEDITKLGVLYDSAPGNLSINQQVASVTSNLQANLWTSLLKIACYVSLSFAYGLRRILHLFGQTVHETLYDRMMYYQDGCPEIYLYSKADEIVKSSDVDNMIEKRRIQGVDITAICWVDSSHVQHFRLHQEDYTKNCYDFLSKCIIASLEGEYVDLDYKDK</sequence>
<evidence type="ECO:0000256" key="2">
    <source>
        <dbReference type="ARBA" id="ARBA00022692"/>
    </source>
</evidence>
<dbReference type="InterPro" id="IPR008547">
    <property type="entry name" value="DUF829_TMEM53"/>
</dbReference>
<dbReference type="OrthoDB" id="77878at2759"/>
<organism evidence="7 8">
    <name type="scientific">Bugula neritina</name>
    <name type="common">Brown bryozoan</name>
    <name type="synonym">Sertularia neritina</name>
    <dbReference type="NCBI Taxonomy" id="10212"/>
    <lineage>
        <taxon>Eukaryota</taxon>
        <taxon>Metazoa</taxon>
        <taxon>Spiralia</taxon>
        <taxon>Lophotrochozoa</taxon>
        <taxon>Bryozoa</taxon>
        <taxon>Gymnolaemata</taxon>
        <taxon>Cheilostomatida</taxon>
        <taxon>Flustrina</taxon>
        <taxon>Buguloidea</taxon>
        <taxon>Bugulidae</taxon>
        <taxon>Bugula</taxon>
    </lineage>
</organism>
<dbReference type="AlphaFoldDB" id="A0A7J7JYN4"/>
<protein>
    <submittedName>
        <fullName evidence="7">TMEM53</fullName>
    </submittedName>
</protein>